<evidence type="ECO:0000256" key="7">
    <source>
        <dbReference type="ARBA" id="ARBA00023136"/>
    </source>
</evidence>
<evidence type="ECO:0000256" key="8">
    <source>
        <dbReference type="SAM" id="Phobius"/>
    </source>
</evidence>
<feature type="transmembrane region" description="Helical" evidence="8">
    <location>
        <begin position="326"/>
        <end position="343"/>
    </location>
</feature>
<dbReference type="KEGG" id="ldn:H9L06_11580"/>
<keyword evidence="7 8" id="KW-0472">Membrane</keyword>
<keyword evidence="10" id="KW-1185">Reference proteome</keyword>
<dbReference type="GO" id="GO:0009252">
    <property type="term" value="P:peptidoglycan biosynthetic process"/>
    <property type="evidence" value="ECO:0007669"/>
    <property type="project" value="UniProtKB-KW"/>
</dbReference>
<feature type="transmembrane region" description="Helical" evidence="8">
    <location>
        <begin position="284"/>
        <end position="305"/>
    </location>
</feature>
<feature type="transmembrane region" description="Helical" evidence="8">
    <location>
        <begin position="459"/>
        <end position="485"/>
    </location>
</feature>
<feature type="transmembrane region" description="Helical" evidence="8">
    <location>
        <begin position="243"/>
        <end position="264"/>
    </location>
</feature>
<feature type="transmembrane region" description="Helical" evidence="8">
    <location>
        <begin position="159"/>
        <end position="182"/>
    </location>
</feature>
<gene>
    <name evidence="9" type="ORF">H9L06_11580</name>
</gene>
<evidence type="ECO:0000313" key="10">
    <source>
        <dbReference type="Proteomes" id="UP000515934"/>
    </source>
</evidence>
<dbReference type="EMBL" id="CP060716">
    <property type="protein sequence ID" value="QNN62826.1"/>
    <property type="molecule type" value="Genomic_DNA"/>
</dbReference>
<feature type="transmembrane region" description="Helical" evidence="8">
    <location>
        <begin position="423"/>
        <end position="447"/>
    </location>
</feature>
<evidence type="ECO:0000256" key="1">
    <source>
        <dbReference type="ARBA" id="ARBA00004651"/>
    </source>
</evidence>
<keyword evidence="6 8" id="KW-1133">Transmembrane helix</keyword>
<evidence type="ECO:0000256" key="4">
    <source>
        <dbReference type="ARBA" id="ARBA00022960"/>
    </source>
</evidence>
<keyword evidence="3 8" id="KW-0812">Transmembrane</keyword>
<evidence type="ECO:0000256" key="5">
    <source>
        <dbReference type="ARBA" id="ARBA00022984"/>
    </source>
</evidence>
<feature type="transmembrane region" description="Helical" evidence="8">
    <location>
        <begin position="127"/>
        <end position="147"/>
    </location>
</feature>
<feature type="transmembrane region" description="Helical" evidence="8">
    <location>
        <begin position="89"/>
        <end position="115"/>
    </location>
</feature>
<dbReference type="GO" id="GO:0005886">
    <property type="term" value="C:plasma membrane"/>
    <property type="evidence" value="ECO:0007669"/>
    <property type="project" value="UniProtKB-SubCell"/>
</dbReference>
<protein>
    <submittedName>
        <fullName evidence="9">Murein biosynthesis integral membrane protein MurJ</fullName>
    </submittedName>
</protein>
<dbReference type="AlphaFoldDB" id="A0A7G9S4Q1"/>
<feature type="transmembrane region" description="Helical" evidence="8">
    <location>
        <begin position="363"/>
        <end position="384"/>
    </location>
</feature>
<feature type="transmembrane region" description="Helical" evidence="8">
    <location>
        <begin position="396"/>
        <end position="417"/>
    </location>
</feature>
<evidence type="ECO:0000256" key="6">
    <source>
        <dbReference type="ARBA" id="ARBA00022989"/>
    </source>
</evidence>
<evidence type="ECO:0000256" key="2">
    <source>
        <dbReference type="ARBA" id="ARBA00022475"/>
    </source>
</evidence>
<comment type="subcellular location">
    <subcellularLocation>
        <location evidence="1">Cell membrane</location>
        <topology evidence="1">Multi-pass membrane protein</topology>
    </subcellularLocation>
</comment>
<dbReference type="PRINTS" id="PR01806">
    <property type="entry name" value="VIRFACTRMVIN"/>
</dbReference>
<evidence type="ECO:0000313" key="9">
    <source>
        <dbReference type="EMBL" id="QNN62826.1"/>
    </source>
</evidence>
<proteinExistence type="predicted"/>
<dbReference type="Pfam" id="PF03023">
    <property type="entry name" value="MurJ"/>
    <property type="match status" value="1"/>
</dbReference>
<reference evidence="9 10" key="1">
    <citation type="submission" date="2020-08" db="EMBL/GenBank/DDBJ databases">
        <title>Genome sequence of Leucobacter denitrificans KACC 14055T.</title>
        <authorList>
            <person name="Hyun D.-W."/>
            <person name="Bae J.-W."/>
        </authorList>
    </citation>
    <scope>NUCLEOTIDE SEQUENCE [LARGE SCALE GENOMIC DNA]</scope>
    <source>
        <strain evidence="9 10">KACC 14055</strain>
    </source>
</reference>
<keyword evidence="4" id="KW-0133">Cell shape</keyword>
<dbReference type="GO" id="GO:0034204">
    <property type="term" value="P:lipid translocation"/>
    <property type="evidence" value="ECO:0007669"/>
    <property type="project" value="TreeGrafter"/>
</dbReference>
<dbReference type="Proteomes" id="UP000515934">
    <property type="component" value="Chromosome"/>
</dbReference>
<accession>A0A7G9S4Q1</accession>
<dbReference type="PANTHER" id="PTHR47019">
    <property type="entry name" value="LIPID II FLIPPASE MURJ"/>
    <property type="match status" value="1"/>
</dbReference>
<dbReference type="GO" id="GO:0008360">
    <property type="term" value="P:regulation of cell shape"/>
    <property type="evidence" value="ECO:0007669"/>
    <property type="project" value="UniProtKB-KW"/>
</dbReference>
<name>A0A7G9S4Q1_9MICO</name>
<dbReference type="GO" id="GO:0015648">
    <property type="term" value="F:lipid-linked peptidoglycan transporter activity"/>
    <property type="evidence" value="ECO:0007669"/>
    <property type="project" value="TreeGrafter"/>
</dbReference>
<feature type="transmembrane region" description="Helical" evidence="8">
    <location>
        <begin position="202"/>
        <end position="222"/>
    </location>
</feature>
<feature type="transmembrane region" description="Helical" evidence="8">
    <location>
        <begin position="21"/>
        <end position="39"/>
    </location>
</feature>
<feature type="transmembrane region" description="Helical" evidence="8">
    <location>
        <begin position="497"/>
        <end position="521"/>
    </location>
</feature>
<dbReference type="InterPro" id="IPR004268">
    <property type="entry name" value="MurJ"/>
</dbReference>
<sequence length="537" mass="57126">MASALHRASAIMASGTMVSRVLGFAKNILLAFAIGGVISKSGDAFANGNQLPNTVYMLLAGGMLNAVLVPQIVKAAQNTDGGRGYINKVLTLVSTVLVVLTALIMLAAPAVVWIFTTTWPSDQRALAVGFAYWCIPQIVFYGLYTVLGEVLNAKKIFGPFTWAPALANVVAIVGLVVFIVLFGSDPNGLRAVSDWTPTSIGVLAGTATLGVVAQALILIVPWRKAGLSFRLDFKWRGVGLSQTGRIAGWGLATVVVMNLAGIVTSNVINSASGDGVSLLAMQNAWLVFMLPHSVIAVSLITAYFTQLAEHGQSGQRDAFRASFSSASRQIMVLMVFAAAVFFMSARYVARVMNIGADGELVDAFANVLMVYSIGLVAYSLMFVAQRAFYAVSDAKTPFYFMSAQLVALVVLTVLAMVTVDKSLLGVVYAGIWSLTTIAQMFFAFWLLKRKIGHLGTTELIATGVRCIVAIVPALLIGFIVMYLLNSFGPDASGALEVVLSIVYALVVTGFMGLAYLGALLVMKSPEALAITSRLRRR</sequence>
<dbReference type="PANTHER" id="PTHR47019:SF1">
    <property type="entry name" value="LIPID II FLIPPASE MURJ"/>
    <property type="match status" value="1"/>
</dbReference>
<keyword evidence="5" id="KW-0573">Peptidoglycan synthesis</keyword>
<evidence type="ECO:0000256" key="3">
    <source>
        <dbReference type="ARBA" id="ARBA00022692"/>
    </source>
</evidence>
<dbReference type="InterPro" id="IPR051050">
    <property type="entry name" value="Lipid_II_flippase_MurJ/MviN"/>
</dbReference>
<feature type="transmembrane region" description="Helical" evidence="8">
    <location>
        <begin position="51"/>
        <end position="69"/>
    </location>
</feature>
<organism evidence="9 10">
    <name type="scientific">Leucobacter denitrificans</name>
    <dbReference type="NCBI Taxonomy" id="683042"/>
    <lineage>
        <taxon>Bacteria</taxon>
        <taxon>Bacillati</taxon>
        <taxon>Actinomycetota</taxon>
        <taxon>Actinomycetes</taxon>
        <taxon>Micrococcales</taxon>
        <taxon>Microbacteriaceae</taxon>
        <taxon>Leucobacter</taxon>
    </lineage>
</organism>
<dbReference type="RefSeq" id="WP_187555296.1">
    <property type="nucleotide sequence ID" value="NZ_CP060716.1"/>
</dbReference>
<keyword evidence="2" id="KW-1003">Cell membrane</keyword>